<dbReference type="GO" id="GO:0071709">
    <property type="term" value="P:membrane assembly"/>
    <property type="evidence" value="ECO:0007669"/>
    <property type="project" value="TreeGrafter"/>
</dbReference>
<accession>A0A0L8GU36</accession>
<feature type="transmembrane region" description="Helical" evidence="6">
    <location>
        <begin position="152"/>
        <end position="170"/>
    </location>
</feature>
<feature type="transmembrane region" description="Helical" evidence="6">
    <location>
        <begin position="219"/>
        <end position="243"/>
    </location>
</feature>
<keyword evidence="2 5" id="KW-0812">Transmembrane</keyword>
<dbReference type="InterPro" id="IPR006634">
    <property type="entry name" value="TLC-dom"/>
</dbReference>
<feature type="transmembrane region" description="Helical" evidence="6">
    <location>
        <begin position="20"/>
        <end position="43"/>
    </location>
</feature>
<dbReference type="GO" id="GO:0055091">
    <property type="term" value="P:phospholipid homeostasis"/>
    <property type="evidence" value="ECO:0007669"/>
    <property type="project" value="TreeGrafter"/>
</dbReference>
<proteinExistence type="predicted"/>
<keyword evidence="4 5" id="KW-0472">Membrane</keyword>
<gene>
    <name evidence="8" type="ORF">OCBIM_22028412mg</name>
</gene>
<dbReference type="GO" id="GO:0097035">
    <property type="term" value="P:regulation of membrane lipid distribution"/>
    <property type="evidence" value="ECO:0007669"/>
    <property type="project" value="TreeGrafter"/>
</dbReference>
<dbReference type="Pfam" id="PF03798">
    <property type="entry name" value="TRAM_LAG1_CLN8"/>
    <property type="match status" value="1"/>
</dbReference>
<dbReference type="OMA" id="WPWAFEA"/>
<evidence type="ECO:0000256" key="4">
    <source>
        <dbReference type="ARBA" id="ARBA00023136"/>
    </source>
</evidence>
<feature type="transmembrane region" description="Helical" evidence="6">
    <location>
        <begin position="191"/>
        <end position="213"/>
    </location>
</feature>
<dbReference type="PANTHER" id="PTHR13439">
    <property type="entry name" value="CT120 PROTEIN"/>
    <property type="match status" value="1"/>
</dbReference>
<protein>
    <recommendedName>
        <fullName evidence="7">TLC domain-containing protein</fullName>
    </recommendedName>
</protein>
<evidence type="ECO:0000256" key="5">
    <source>
        <dbReference type="PROSITE-ProRule" id="PRU00205"/>
    </source>
</evidence>
<evidence type="ECO:0000313" key="8">
    <source>
        <dbReference type="EMBL" id="KOF80115.1"/>
    </source>
</evidence>
<organism evidence="8">
    <name type="scientific">Octopus bimaculoides</name>
    <name type="common">California two-spotted octopus</name>
    <dbReference type="NCBI Taxonomy" id="37653"/>
    <lineage>
        <taxon>Eukaryota</taxon>
        <taxon>Metazoa</taxon>
        <taxon>Spiralia</taxon>
        <taxon>Lophotrochozoa</taxon>
        <taxon>Mollusca</taxon>
        <taxon>Cephalopoda</taxon>
        <taxon>Coleoidea</taxon>
        <taxon>Octopodiformes</taxon>
        <taxon>Octopoda</taxon>
        <taxon>Incirrata</taxon>
        <taxon>Octopodidae</taxon>
        <taxon>Octopus</taxon>
    </lineage>
</organism>
<dbReference type="PROSITE" id="PS50922">
    <property type="entry name" value="TLC"/>
    <property type="match status" value="1"/>
</dbReference>
<evidence type="ECO:0000259" key="7">
    <source>
        <dbReference type="PROSITE" id="PS50922"/>
    </source>
</evidence>
<comment type="subcellular location">
    <subcellularLocation>
        <location evidence="1">Membrane</location>
        <topology evidence="1">Multi-pass membrane protein</topology>
    </subcellularLocation>
</comment>
<dbReference type="OrthoDB" id="10266980at2759"/>
<dbReference type="InterPro" id="IPR050846">
    <property type="entry name" value="TLCD"/>
</dbReference>
<feature type="transmembrane region" description="Helical" evidence="6">
    <location>
        <begin position="64"/>
        <end position="88"/>
    </location>
</feature>
<sequence>METSREQYVDRDEWPLPDSTAATGIIITTVSFLFFQIAAFIVDRCLKTSSSFLNNPKLHWRWKNVFISLTHAAIVSVCCLICFCLTPKLTADMISTHTPLSHGTVALSAGYFLHDIVDMVVNDWSRKSLELLIHHVVILIAFSFPVLTYKSVGYMLVALLVEINSIFLHFRQLLTIHKVDKKSSLYRLTSLLNLGTFIIFRIAALCWMTRWIVINKAQVPFFFYVLANIGLTTTTVMNIILFYRCLKSDFICHANTSTTNVKLE</sequence>
<dbReference type="SMART" id="SM00724">
    <property type="entry name" value="TLC"/>
    <property type="match status" value="1"/>
</dbReference>
<dbReference type="EMBL" id="KQ420483">
    <property type="protein sequence ID" value="KOF80115.1"/>
    <property type="molecule type" value="Genomic_DNA"/>
</dbReference>
<evidence type="ECO:0000256" key="1">
    <source>
        <dbReference type="ARBA" id="ARBA00004141"/>
    </source>
</evidence>
<keyword evidence="3 6" id="KW-1133">Transmembrane helix</keyword>
<reference evidence="8" key="1">
    <citation type="submission" date="2015-07" db="EMBL/GenBank/DDBJ databases">
        <title>MeaNS - Measles Nucleotide Surveillance Program.</title>
        <authorList>
            <person name="Tran T."/>
            <person name="Druce J."/>
        </authorList>
    </citation>
    <scope>NUCLEOTIDE SEQUENCE</scope>
    <source>
        <strain evidence="8">UCB-OBI-ISO-001</strain>
        <tissue evidence="8">Gonad</tissue>
    </source>
</reference>
<dbReference type="GO" id="GO:0005886">
    <property type="term" value="C:plasma membrane"/>
    <property type="evidence" value="ECO:0007669"/>
    <property type="project" value="TreeGrafter"/>
</dbReference>
<evidence type="ECO:0000256" key="6">
    <source>
        <dbReference type="SAM" id="Phobius"/>
    </source>
</evidence>
<dbReference type="PANTHER" id="PTHR13439:SF4">
    <property type="entry name" value="TLC DOMAIN-CONTAINING PROTEIN"/>
    <property type="match status" value="1"/>
</dbReference>
<evidence type="ECO:0000256" key="2">
    <source>
        <dbReference type="ARBA" id="ARBA00022692"/>
    </source>
</evidence>
<name>A0A0L8GU36_OCTBM</name>
<dbReference type="AlphaFoldDB" id="A0A0L8GU36"/>
<dbReference type="KEGG" id="obi:106874898"/>
<evidence type="ECO:0000256" key="3">
    <source>
        <dbReference type="ARBA" id="ARBA00022989"/>
    </source>
</evidence>
<dbReference type="GO" id="GO:0007009">
    <property type="term" value="P:plasma membrane organization"/>
    <property type="evidence" value="ECO:0007669"/>
    <property type="project" value="TreeGrafter"/>
</dbReference>
<feature type="domain" description="TLC" evidence="7">
    <location>
        <begin position="57"/>
        <end position="251"/>
    </location>
</feature>